<accession>A0A6J7UDA6</accession>
<reference evidence="1" key="1">
    <citation type="submission" date="2020-05" db="EMBL/GenBank/DDBJ databases">
        <authorList>
            <person name="Chiriac C."/>
            <person name="Salcher M."/>
            <person name="Ghai R."/>
            <person name="Kavagutti S V."/>
        </authorList>
    </citation>
    <scope>NUCLEOTIDE SEQUENCE</scope>
</reference>
<name>A0A6J7UDA6_9ZZZZ</name>
<proteinExistence type="predicted"/>
<dbReference type="AlphaFoldDB" id="A0A6J7UDA6"/>
<gene>
    <name evidence="1" type="ORF">UFOPK4366_00493</name>
</gene>
<dbReference type="EMBL" id="CAFBQS010000073">
    <property type="protein sequence ID" value="CAB5062906.1"/>
    <property type="molecule type" value="Genomic_DNA"/>
</dbReference>
<protein>
    <submittedName>
        <fullName evidence="1">Unannotated protein</fullName>
    </submittedName>
</protein>
<evidence type="ECO:0000313" key="1">
    <source>
        <dbReference type="EMBL" id="CAB5062906.1"/>
    </source>
</evidence>
<sequence length="58" mass="6105">MLSQLVLLKRNLASIVEAEKLLKLGIVIVTVIELVRASCFEIVRLPGTGSAGAAEIGT</sequence>
<organism evidence="1">
    <name type="scientific">freshwater metagenome</name>
    <dbReference type="NCBI Taxonomy" id="449393"/>
    <lineage>
        <taxon>unclassified sequences</taxon>
        <taxon>metagenomes</taxon>
        <taxon>ecological metagenomes</taxon>
    </lineage>
</organism>